<proteinExistence type="predicted"/>
<dbReference type="AlphaFoldDB" id="A0A1I7YX70"/>
<protein>
    <submittedName>
        <fullName evidence="2">Secreted protein</fullName>
    </submittedName>
</protein>
<dbReference type="WBParaSite" id="L893_g20669.t1">
    <property type="protein sequence ID" value="L893_g20669.t1"/>
    <property type="gene ID" value="L893_g20669"/>
</dbReference>
<sequence>MVIFGKEISSSHRTVATVFSLAVALEGFSSHSNRREIPSRSTIPLATYNFPATIELLHWKGPESHLSTAPRARSPAYAVHPKANDVTGALSHILQNLGKIMAGKA</sequence>
<name>A0A1I7YX70_9BILA</name>
<keyword evidence="1" id="KW-1185">Reference proteome</keyword>
<accession>A0A1I7YX70</accession>
<evidence type="ECO:0000313" key="2">
    <source>
        <dbReference type="WBParaSite" id="L893_g20669.t1"/>
    </source>
</evidence>
<dbReference type="Proteomes" id="UP000095287">
    <property type="component" value="Unplaced"/>
</dbReference>
<evidence type="ECO:0000313" key="1">
    <source>
        <dbReference type="Proteomes" id="UP000095287"/>
    </source>
</evidence>
<organism evidence="1 2">
    <name type="scientific">Steinernema glaseri</name>
    <dbReference type="NCBI Taxonomy" id="37863"/>
    <lineage>
        <taxon>Eukaryota</taxon>
        <taxon>Metazoa</taxon>
        <taxon>Ecdysozoa</taxon>
        <taxon>Nematoda</taxon>
        <taxon>Chromadorea</taxon>
        <taxon>Rhabditida</taxon>
        <taxon>Tylenchina</taxon>
        <taxon>Panagrolaimomorpha</taxon>
        <taxon>Strongyloidoidea</taxon>
        <taxon>Steinernematidae</taxon>
        <taxon>Steinernema</taxon>
    </lineage>
</organism>
<reference evidence="2" key="1">
    <citation type="submission" date="2016-11" db="UniProtKB">
        <authorList>
            <consortium name="WormBaseParasite"/>
        </authorList>
    </citation>
    <scope>IDENTIFICATION</scope>
</reference>